<dbReference type="AlphaFoldDB" id="A0A0T7GFJ9"/>
<evidence type="ECO:0000313" key="18">
    <source>
        <dbReference type="Proteomes" id="UP000039660"/>
    </source>
</evidence>
<dbReference type="RefSeq" id="WP_080955021.1">
    <property type="nucleotide sequence ID" value="NZ_CCRK01000002.1"/>
</dbReference>
<dbReference type="InterPro" id="IPR010105">
    <property type="entry name" value="TonB_sidphr_rcpt"/>
</dbReference>
<keyword evidence="9" id="KW-0406">Ion transport</keyword>
<dbReference type="InterPro" id="IPR037066">
    <property type="entry name" value="Plug_dom_sf"/>
</dbReference>
<reference evidence="17 18" key="1">
    <citation type="submission" date="2014-08" db="EMBL/GenBank/DDBJ databases">
        <authorList>
            <person name="Chen Y.-H."/>
        </authorList>
    </citation>
    <scope>NUCLEOTIDE SEQUENCE [LARGE SCALE GENOMIC DNA]</scope>
</reference>
<dbReference type="Gene3D" id="2.170.130.10">
    <property type="entry name" value="TonB-dependent receptor, plug domain"/>
    <property type="match status" value="1"/>
</dbReference>
<comment type="subcellular location">
    <subcellularLocation>
        <location evidence="1 14">Cell outer membrane</location>
        <topology evidence="1 14">Multi-pass membrane protein</topology>
    </subcellularLocation>
</comment>
<evidence type="ECO:0000256" key="1">
    <source>
        <dbReference type="ARBA" id="ARBA00004571"/>
    </source>
</evidence>
<keyword evidence="13 14" id="KW-0998">Cell outer membrane</keyword>
<dbReference type="InterPro" id="IPR036942">
    <property type="entry name" value="Beta-barrel_TonB_sf"/>
</dbReference>
<dbReference type="GO" id="GO:0015891">
    <property type="term" value="P:siderophore transport"/>
    <property type="evidence" value="ECO:0007669"/>
    <property type="project" value="InterPro"/>
</dbReference>
<evidence type="ECO:0000256" key="10">
    <source>
        <dbReference type="ARBA" id="ARBA00023077"/>
    </source>
</evidence>
<accession>A0A0T7GFJ9</accession>
<dbReference type="NCBIfam" id="TIGR01783">
    <property type="entry name" value="TonB-siderophor"/>
    <property type="match status" value="1"/>
</dbReference>
<dbReference type="GO" id="GO:0015344">
    <property type="term" value="F:siderophore uptake transmembrane transporter activity"/>
    <property type="evidence" value="ECO:0007669"/>
    <property type="project" value="TreeGrafter"/>
</dbReference>
<dbReference type="SUPFAM" id="SSF56935">
    <property type="entry name" value="Porins"/>
    <property type="match status" value="1"/>
</dbReference>
<dbReference type="InterPro" id="IPR011662">
    <property type="entry name" value="Secretin/TonB_short_N"/>
</dbReference>
<evidence type="ECO:0000313" key="17">
    <source>
        <dbReference type="EMBL" id="CDZ46091.1"/>
    </source>
</evidence>
<protein>
    <submittedName>
        <fullName evidence="17">Ferric hydroxamate outer membrane receptor FhuA</fullName>
    </submittedName>
</protein>
<sequence>MSSHFAASHRSTRRLAVFLVTTACLPVLAVPFVDIAAAQERAVAVRYEIAAGPLPQALNRFADVAGLLLVYDAAATRSLRTDGFRGEGAAPEVIAKLLSGTGLTWRFTSRNSVTIIGPSATASGAFGSDDATVLQPIILSGGQSSEDSYNLDSSTTATRISADIQKTPRSVNVVTQRQMIDRGVSDLEEAIAYSPGVATGLYGNDDRYDQYVIRGFETQNVGTYRDGMPLRTFGWAAWRTEPFGLERLDILRGPTSDLYGSNEPGGLVNAVTKRPSFEPGNTVFGRLSSYGGMEAGIDSTGPIGDDLAYRFVGVANRSGTSYDEVDQGRFYVAPSLTWKPEDTTSLTLFAEIQKDDVGDSWSVVPEYGSRRHNPLGQFSPDTYTGLADHNSVKTRQTTVGYEFEHEFETGITFHSKARYAQNDWRMRTAVPAAFVSLPALFGVPGADPSAVDTALLSKFDLDQKAYQASFDNNLSYEFESGDLSGTIVAGFDHYLARSDVDYAQGYLGELNLFTGDLTNLLSGLPTHLPAVLNNDIDQTGVYLTSRSEFDNLVFSGGIRHDWVTSSTETSAGKITSEGQVTSGSFGIAWNFDDAWTVYGNAAYSFNVPPAGITASGAALGMEKSRAYEIGLRYKLPDDRGHVNVALFDTTKLNATYNDPTDLTGITKIQAGKVRSMGVDVDALLELSHGFTVLGSYTYVDAEVTKDPTLQGNRPARAPAHSASAWVKYDVQAPALEGLSLGIGIRHVGSYFSDATNAYHISSANLLDASISYQRDGWSLVLAARNLANKEYEAECNAATFAAAVGALADYAGSCTYNEGRRVMLTASRKF</sequence>
<feature type="domain" description="Secretin/TonB short N-terminal" evidence="16">
    <location>
        <begin position="67"/>
        <end position="118"/>
    </location>
</feature>
<evidence type="ECO:0000256" key="15">
    <source>
        <dbReference type="RuleBase" id="RU003357"/>
    </source>
</evidence>
<keyword evidence="11 14" id="KW-0472">Membrane</keyword>
<dbReference type="Gene3D" id="3.55.50.30">
    <property type="match status" value="1"/>
</dbReference>
<gene>
    <name evidence="17" type="primary">fhuA</name>
    <name evidence="17" type="ORF">NGAL_HAMBI1189_12320</name>
</gene>
<keyword evidence="7" id="KW-0732">Signal</keyword>
<keyword evidence="12 17" id="KW-0675">Receptor</keyword>
<keyword evidence="8" id="KW-0408">Iron</keyword>
<evidence type="ECO:0000256" key="4">
    <source>
        <dbReference type="ARBA" id="ARBA00022452"/>
    </source>
</evidence>
<keyword evidence="3 14" id="KW-0813">Transport</keyword>
<proteinExistence type="inferred from homology"/>
<dbReference type="Proteomes" id="UP000039660">
    <property type="component" value="Unassembled WGS sequence"/>
</dbReference>
<dbReference type="SMART" id="SM00965">
    <property type="entry name" value="STN"/>
    <property type="match status" value="1"/>
</dbReference>
<dbReference type="FunFam" id="2.170.130.10:FF:000001">
    <property type="entry name" value="Catecholate siderophore TonB-dependent receptor"/>
    <property type="match status" value="1"/>
</dbReference>
<evidence type="ECO:0000256" key="13">
    <source>
        <dbReference type="ARBA" id="ARBA00023237"/>
    </source>
</evidence>
<dbReference type="InterPro" id="IPR039426">
    <property type="entry name" value="TonB-dep_rcpt-like"/>
</dbReference>
<evidence type="ECO:0000256" key="5">
    <source>
        <dbReference type="ARBA" id="ARBA00022496"/>
    </source>
</evidence>
<evidence type="ECO:0000259" key="16">
    <source>
        <dbReference type="SMART" id="SM00965"/>
    </source>
</evidence>
<dbReference type="PROSITE" id="PS52016">
    <property type="entry name" value="TONB_DEPENDENT_REC_3"/>
    <property type="match status" value="1"/>
</dbReference>
<evidence type="ECO:0000256" key="14">
    <source>
        <dbReference type="PROSITE-ProRule" id="PRU01360"/>
    </source>
</evidence>
<dbReference type="PANTHER" id="PTHR32552">
    <property type="entry name" value="FERRICHROME IRON RECEPTOR-RELATED"/>
    <property type="match status" value="1"/>
</dbReference>
<dbReference type="PANTHER" id="PTHR32552:SF68">
    <property type="entry name" value="FERRICHROME OUTER MEMBRANE TRANSPORTER_PHAGE RECEPTOR"/>
    <property type="match status" value="1"/>
</dbReference>
<keyword evidence="4 14" id="KW-1134">Transmembrane beta strand</keyword>
<dbReference type="EMBL" id="CCRK01000002">
    <property type="protein sequence ID" value="CDZ46091.1"/>
    <property type="molecule type" value="Genomic_DNA"/>
</dbReference>
<dbReference type="GO" id="GO:0009279">
    <property type="term" value="C:cell outer membrane"/>
    <property type="evidence" value="ECO:0007669"/>
    <property type="project" value="UniProtKB-SubCell"/>
</dbReference>
<evidence type="ECO:0000256" key="2">
    <source>
        <dbReference type="ARBA" id="ARBA00009810"/>
    </source>
</evidence>
<keyword evidence="5" id="KW-0410">Iron transport</keyword>
<dbReference type="InterPro" id="IPR012910">
    <property type="entry name" value="Plug_dom"/>
</dbReference>
<name>A0A0T7GFJ9_NEOGA</name>
<dbReference type="GO" id="GO:0038023">
    <property type="term" value="F:signaling receptor activity"/>
    <property type="evidence" value="ECO:0007669"/>
    <property type="project" value="InterPro"/>
</dbReference>
<comment type="similarity">
    <text evidence="2 14 15">Belongs to the TonB-dependent receptor family.</text>
</comment>
<dbReference type="InterPro" id="IPR000531">
    <property type="entry name" value="Beta-barrel_TonB"/>
</dbReference>
<evidence type="ECO:0000256" key="7">
    <source>
        <dbReference type="ARBA" id="ARBA00022729"/>
    </source>
</evidence>
<keyword evidence="6 14" id="KW-0812">Transmembrane</keyword>
<evidence type="ECO:0000256" key="3">
    <source>
        <dbReference type="ARBA" id="ARBA00022448"/>
    </source>
</evidence>
<dbReference type="Pfam" id="PF00593">
    <property type="entry name" value="TonB_dep_Rec_b-barrel"/>
    <property type="match status" value="1"/>
</dbReference>
<dbReference type="Pfam" id="PF07715">
    <property type="entry name" value="Plug"/>
    <property type="match status" value="1"/>
</dbReference>
<evidence type="ECO:0000256" key="12">
    <source>
        <dbReference type="ARBA" id="ARBA00023170"/>
    </source>
</evidence>
<evidence type="ECO:0000256" key="6">
    <source>
        <dbReference type="ARBA" id="ARBA00022692"/>
    </source>
</evidence>
<keyword evidence="10 15" id="KW-0798">TonB box</keyword>
<dbReference type="CDD" id="cd01347">
    <property type="entry name" value="ligand_gated_channel"/>
    <property type="match status" value="1"/>
</dbReference>
<evidence type="ECO:0000256" key="8">
    <source>
        <dbReference type="ARBA" id="ARBA00023004"/>
    </source>
</evidence>
<organism evidence="17 18">
    <name type="scientific">Neorhizobium galegae bv. officinalis</name>
    <dbReference type="NCBI Taxonomy" id="323656"/>
    <lineage>
        <taxon>Bacteria</taxon>
        <taxon>Pseudomonadati</taxon>
        <taxon>Pseudomonadota</taxon>
        <taxon>Alphaproteobacteria</taxon>
        <taxon>Hyphomicrobiales</taxon>
        <taxon>Rhizobiaceae</taxon>
        <taxon>Rhizobium/Agrobacterium group</taxon>
        <taxon>Neorhizobium</taxon>
    </lineage>
</organism>
<dbReference type="Gene3D" id="2.40.170.20">
    <property type="entry name" value="TonB-dependent receptor, beta-barrel domain"/>
    <property type="match status" value="1"/>
</dbReference>
<evidence type="ECO:0000256" key="11">
    <source>
        <dbReference type="ARBA" id="ARBA00023136"/>
    </source>
</evidence>
<evidence type="ECO:0000256" key="9">
    <source>
        <dbReference type="ARBA" id="ARBA00023065"/>
    </source>
</evidence>